<dbReference type="OrthoDB" id="6494728at2"/>
<comment type="subcellular location">
    <subcellularLocation>
        <location evidence="1">Fimbrium</location>
    </subcellularLocation>
</comment>
<dbReference type="STRING" id="2034155.BMI79_14885"/>
<dbReference type="PANTHER" id="PTHR33420:SF3">
    <property type="entry name" value="FIMBRIAL SUBUNIT ELFA"/>
    <property type="match status" value="1"/>
</dbReference>
<comment type="similarity">
    <text evidence="2">Belongs to the fimbrial protein family.</text>
</comment>
<dbReference type="GO" id="GO:0043709">
    <property type="term" value="P:cell adhesion involved in single-species biofilm formation"/>
    <property type="evidence" value="ECO:0007669"/>
    <property type="project" value="TreeGrafter"/>
</dbReference>
<dbReference type="PANTHER" id="PTHR33420">
    <property type="entry name" value="FIMBRIAL SUBUNIT ELFA-RELATED"/>
    <property type="match status" value="1"/>
</dbReference>
<evidence type="ECO:0000256" key="3">
    <source>
        <dbReference type="ARBA" id="ARBA00022729"/>
    </source>
</evidence>
<keyword evidence="3 5" id="KW-0732">Signal</keyword>
<dbReference type="EMBL" id="MOXD01000008">
    <property type="protein sequence ID" value="OMQ21368.1"/>
    <property type="molecule type" value="Genomic_DNA"/>
</dbReference>
<dbReference type="InterPro" id="IPR036937">
    <property type="entry name" value="Adhesion_dom_fimbrial_sf"/>
</dbReference>
<sequence>MQIANTLKSLSVLVLFGYAASVQAASTGVLNVTGSIKIATCYFDSIEGQDNKTYDWVLPQVYMGNLNSLGMTHGRTQGSIHIGGTHCTNGYTPYITLNNGATVNASTGNLVNTLSDEATNVEIRLLMNDTPLDLRTSPRVGCAVIVNNQSQCDIEYEYYATGRATPGRVKSAIQFNISYD</sequence>
<dbReference type="Gene3D" id="2.60.40.1090">
    <property type="entry name" value="Fimbrial-type adhesion domain"/>
    <property type="match status" value="1"/>
</dbReference>
<evidence type="ECO:0000256" key="5">
    <source>
        <dbReference type="SAM" id="SignalP"/>
    </source>
</evidence>
<keyword evidence="4" id="KW-0281">Fimbrium</keyword>
<keyword evidence="7" id="KW-1185">Reference proteome</keyword>
<feature type="signal peptide" evidence="5">
    <location>
        <begin position="1"/>
        <end position="24"/>
    </location>
</feature>
<evidence type="ECO:0000256" key="1">
    <source>
        <dbReference type="ARBA" id="ARBA00004561"/>
    </source>
</evidence>
<dbReference type="InterPro" id="IPR050263">
    <property type="entry name" value="Bact_Fimbrial_Adh_Pro"/>
</dbReference>
<evidence type="ECO:0000256" key="4">
    <source>
        <dbReference type="ARBA" id="ARBA00023263"/>
    </source>
</evidence>
<proteinExistence type="inferred from homology"/>
<evidence type="ECO:0000313" key="6">
    <source>
        <dbReference type="EMBL" id="OMQ21368.1"/>
    </source>
</evidence>
<evidence type="ECO:0000313" key="7">
    <source>
        <dbReference type="Proteomes" id="UP000216021"/>
    </source>
</evidence>
<protein>
    <recommendedName>
        <fullName evidence="8">Fimbrial-type adhesion domain-containing protein</fullName>
    </recommendedName>
</protein>
<dbReference type="InterPro" id="IPR008966">
    <property type="entry name" value="Adhesion_dom_sf"/>
</dbReference>
<evidence type="ECO:0000256" key="2">
    <source>
        <dbReference type="ARBA" id="ARBA00006671"/>
    </source>
</evidence>
<accession>A0A1S8CI79</accession>
<dbReference type="RefSeq" id="WP_076943005.1">
    <property type="nucleotide sequence ID" value="NZ_MOXD01000008.1"/>
</dbReference>
<dbReference type="SUPFAM" id="SSF49401">
    <property type="entry name" value="Bacterial adhesins"/>
    <property type="match status" value="1"/>
</dbReference>
<evidence type="ECO:0008006" key="8">
    <source>
        <dbReference type="Google" id="ProtNLM"/>
    </source>
</evidence>
<reference evidence="6 7" key="1">
    <citation type="submission" date="2016-11" db="EMBL/GenBank/DDBJ databases">
        <title>Rahnella oryzae sp. nov., isolated from rice root.</title>
        <authorList>
            <person name="Zhang X.-X."/>
            <person name="Zhang J."/>
        </authorList>
    </citation>
    <scope>NUCLEOTIDE SEQUENCE [LARGE SCALE GENOMIC DNA]</scope>
    <source>
        <strain evidence="6 7">J11-6</strain>
    </source>
</reference>
<organism evidence="6 7">
    <name type="scientific">Serratia oryzae</name>
    <dbReference type="NCBI Taxonomy" id="2034155"/>
    <lineage>
        <taxon>Bacteria</taxon>
        <taxon>Pseudomonadati</taxon>
        <taxon>Pseudomonadota</taxon>
        <taxon>Gammaproteobacteria</taxon>
        <taxon>Enterobacterales</taxon>
        <taxon>Yersiniaceae</taxon>
        <taxon>Serratia</taxon>
    </lineage>
</organism>
<dbReference type="GO" id="GO:0009289">
    <property type="term" value="C:pilus"/>
    <property type="evidence" value="ECO:0007669"/>
    <property type="project" value="UniProtKB-SubCell"/>
</dbReference>
<gene>
    <name evidence="6" type="ORF">BMI79_14885</name>
</gene>
<feature type="chain" id="PRO_5012051805" description="Fimbrial-type adhesion domain-containing protein" evidence="5">
    <location>
        <begin position="25"/>
        <end position="180"/>
    </location>
</feature>
<comment type="caution">
    <text evidence="6">The sequence shown here is derived from an EMBL/GenBank/DDBJ whole genome shotgun (WGS) entry which is preliminary data.</text>
</comment>
<name>A0A1S8CI79_9GAMM</name>
<dbReference type="Proteomes" id="UP000216021">
    <property type="component" value="Unassembled WGS sequence"/>
</dbReference>
<dbReference type="AlphaFoldDB" id="A0A1S8CI79"/>